<gene>
    <name evidence="5" type="ORF">Ahy_Scaffold1g107169</name>
</gene>
<comment type="caution">
    <text evidence="5">The sequence shown here is derived from an EMBL/GenBank/DDBJ whole genome shotgun (WGS) entry which is preliminary data.</text>
</comment>
<dbReference type="InterPro" id="IPR003729">
    <property type="entry name" value="Bi_nuclease_dom"/>
</dbReference>
<evidence type="ECO:0000313" key="5">
    <source>
        <dbReference type="EMBL" id="RYQ81182.1"/>
    </source>
</evidence>
<keyword evidence="2" id="KW-0378">Hydrolase</keyword>
<dbReference type="Gene3D" id="3.10.690.10">
    <property type="entry name" value="Bifunctional nuclease domain"/>
    <property type="match status" value="1"/>
</dbReference>
<dbReference type="PANTHER" id="PTHR15160:SF1">
    <property type="entry name" value="VON HIPPEL-LINDAU DISEASE TUMOR SUPPRESSOR"/>
    <property type="match status" value="1"/>
</dbReference>
<dbReference type="GO" id="GO:0004518">
    <property type="term" value="F:nuclease activity"/>
    <property type="evidence" value="ECO:0007669"/>
    <property type="project" value="UniProtKB-UniRule"/>
</dbReference>
<dbReference type="GO" id="GO:0005634">
    <property type="term" value="C:nucleus"/>
    <property type="evidence" value="ECO:0007669"/>
    <property type="project" value="TreeGrafter"/>
</dbReference>
<evidence type="ECO:0000313" key="6">
    <source>
        <dbReference type="Proteomes" id="UP000289738"/>
    </source>
</evidence>
<reference evidence="5 6" key="1">
    <citation type="submission" date="2019-01" db="EMBL/GenBank/DDBJ databases">
        <title>Sequencing of cultivated peanut Arachis hypogaea provides insights into genome evolution and oil improvement.</title>
        <authorList>
            <person name="Chen X."/>
        </authorList>
    </citation>
    <scope>NUCLEOTIDE SEQUENCE [LARGE SCALE GENOMIC DNA]</scope>
    <source>
        <strain evidence="6">cv. Fuhuasheng</strain>
        <tissue evidence="5">Leaves</tissue>
    </source>
</reference>
<protein>
    <recommendedName>
        <fullName evidence="4">BFN domain-containing protein</fullName>
    </recommendedName>
</protein>
<dbReference type="PANTHER" id="PTHR15160">
    <property type="entry name" value="VON HIPPEL-LINDAU PROTEIN"/>
    <property type="match status" value="1"/>
</dbReference>
<name>A0A444WUY0_ARAHY</name>
<keyword evidence="2" id="KW-0540">Nuclease</keyword>
<evidence type="ECO:0000256" key="2">
    <source>
        <dbReference type="ARBA" id="ARBA00022722"/>
    </source>
</evidence>
<dbReference type="Pfam" id="PF02577">
    <property type="entry name" value="BFN_dom"/>
    <property type="match status" value="1"/>
</dbReference>
<feature type="domain" description="BFN" evidence="4">
    <location>
        <begin position="129"/>
        <end position="263"/>
    </location>
</feature>
<dbReference type="AlphaFoldDB" id="A0A444WUY0"/>
<dbReference type="EMBL" id="SDMP01000021">
    <property type="protein sequence ID" value="RYQ81182.1"/>
    <property type="molecule type" value="Genomic_DNA"/>
</dbReference>
<sequence>MLCSRFCVRTIPGVATVADHGNATRCSSTCLPHSSLAMDLSPLLHHAPSLRTSRLRCRKSVLISCDSSRGPSRTRSSFGDHHDDYLEASLLLSETISHYHMWRHRSQEELQWKSSTPSIPIAVQGRNLRSDNNLMRQSFLQRFQNPTIFLKISCDGDYILPIVVGKVAIEKLIDPEVEENGVCPDQFQLAKNVVERLDHEVIMVRITERVVSTYFARVYLSQPGKSNIISVDARPSDAINIANRCKAPIYVSKQIVLADAIRLGYGMGRAHNKRPTYDVVLDSAVDGPDLVAEELSMMNNMHIAIKHERFEDAVDLILQLYGEINLQIFVNQNMNTNWLVRFENYFYAIQPFGIYLKKCLEYSCLIVY</sequence>
<comment type="function">
    <text evidence="3">Bifunctional nuclease with both RNase and DNase activities. Involved in basal defense response. Participates in abscisic acid-derived callose deposition following infection by a necrotrophic pathogen.</text>
</comment>
<dbReference type="SUPFAM" id="SSF103256">
    <property type="entry name" value="Hypothetical protein TM0160"/>
    <property type="match status" value="1"/>
</dbReference>
<organism evidence="5 6">
    <name type="scientific">Arachis hypogaea</name>
    <name type="common">Peanut</name>
    <dbReference type="NCBI Taxonomy" id="3818"/>
    <lineage>
        <taxon>Eukaryota</taxon>
        <taxon>Viridiplantae</taxon>
        <taxon>Streptophyta</taxon>
        <taxon>Embryophyta</taxon>
        <taxon>Tracheophyta</taxon>
        <taxon>Spermatophyta</taxon>
        <taxon>Magnoliopsida</taxon>
        <taxon>eudicotyledons</taxon>
        <taxon>Gunneridae</taxon>
        <taxon>Pentapetalae</taxon>
        <taxon>rosids</taxon>
        <taxon>fabids</taxon>
        <taxon>Fabales</taxon>
        <taxon>Fabaceae</taxon>
        <taxon>Papilionoideae</taxon>
        <taxon>50 kb inversion clade</taxon>
        <taxon>dalbergioids sensu lato</taxon>
        <taxon>Dalbergieae</taxon>
        <taxon>Pterocarpus clade</taxon>
        <taxon>Arachis</taxon>
    </lineage>
</organism>
<evidence type="ECO:0000256" key="1">
    <source>
        <dbReference type="ARBA" id="ARBA00009095"/>
    </source>
</evidence>
<proteinExistence type="inferred from homology"/>
<accession>A0A444WUY0</accession>
<evidence type="ECO:0000259" key="4">
    <source>
        <dbReference type="PROSITE" id="PS51658"/>
    </source>
</evidence>
<dbReference type="PROSITE" id="PS51658">
    <property type="entry name" value="BFN"/>
    <property type="match status" value="1"/>
</dbReference>
<dbReference type="InterPro" id="IPR036104">
    <property type="entry name" value="BFN_sf"/>
</dbReference>
<keyword evidence="6" id="KW-1185">Reference proteome</keyword>
<dbReference type="GO" id="GO:0016567">
    <property type="term" value="P:protein ubiquitination"/>
    <property type="evidence" value="ECO:0007669"/>
    <property type="project" value="TreeGrafter"/>
</dbReference>
<evidence type="ECO:0000256" key="3">
    <source>
        <dbReference type="ARBA" id="ARBA00025428"/>
    </source>
</evidence>
<dbReference type="Proteomes" id="UP000289738">
    <property type="component" value="Unassembled WGS sequence"/>
</dbReference>
<dbReference type="GO" id="GO:0030891">
    <property type="term" value="C:VCB complex"/>
    <property type="evidence" value="ECO:0007669"/>
    <property type="project" value="TreeGrafter"/>
</dbReference>
<comment type="similarity">
    <text evidence="1">Belongs to the bifunctional nuclease family.</text>
</comment>